<dbReference type="InterPro" id="IPR016562">
    <property type="entry name" value="Proteasome_assmbl_chp_2_euk"/>
</dbReference>
<dbReference type="RefSeq" id="XP_017988566.1">
    <property type="nucleotide sequence ID" value="XM_018133308.1"/>
</dbReference>
<evidence type="ECO:0000256" key="1">
    <source>
        <dbReference type="ARBA" id="ARBA00019186"/>
    </source>
</evidence>
<dbReference type="PANTHER" id="PTHR12970">
    <property type="entry name" value="PROTEASOME ASSEMBLY CHAPERONE 2"/>
    <property type="match status" value="1"/>
</dbReference>
<dbReference type="GO" id="GO:0043248">
    <property type="term" value="P:proteasome assembly"/>
    <property type="evidence" value="ECO:0007669"/>
    <property type="project" value="TreeGrafter"/>
</dbReference>
<sequence>MSTLIIPFVSAGNVPQLCTDLLLHSLREEFRFIKELNSKWLHAFLGPLDYADKNDNPLYSGSPSKRYTTPLELFYNKKRDTYVIQQRSPVFEGHENEFCKQVLVPLIQELAPKRVLILDSISPFESNVPVSSNTESRFSVGTCAVSSIDDVAREFAEGLHISKEGELSVNKNLFSFTAQSFQDGISTEQFIFKFIYHLLNSVVPMSSSLDSVIYIAMSINEGDNNQDAQLMCEMLPQLWDGFPKITKFTAPVSWNGVYGSRPIPDGYDEGLYV</sequence>
<evidence type="ECO:0000256" key="3">
    <source>
        <dbReference type="ARBA" id="ARBA00025745"/>
    </source>
</evidence>
<comment type="subunit">
    <text evidence="4">Component of the 20S proteasome chaperone.</text>
</comment>
<dbReference type="OrthoDB" id="10260712at2759"/>
<proteinExistence type="inferred from homology"/>
<protein>
    <recommendedName>
        <fullName evidence="1 4">Proteasome assembly chaperone 2</fullName>
    </recommendedName>
</protein>
<gene>
    <name evidence="5" type="ORF">AW171_hschr63529</name>
</gene>
<accession>A0A109UZK3</accession>
<evidence type="ECO:0000256" key="4">
    <source>
        <dbReference type="PIRNR" id="PIRNR010044"/>
    </source>
</evidence>
<comment type="similarity">
    <text evidence="3 4">Belongs to the PSMG2 family.</text>
</comment>
<comment type="function">
    <text evidence="4">Involved in 20S proteasome assembly.</text>
</comment>
<dbReference type="EMBL" id="CP014246">
    <property type="protein sequence ID" value="AMD21570.1"/>
    <property type="molecule type" value="Genomic_DNA"/>
</dbReference>
<dbReference type="AlphaFoldDB" id="A0A109UZK3"/>
<dbReference type="STRING" id="45286.A0A109UZK3"/>
<evidence type="ECO:0000313" key="5">
    <source>
        <dbReference type="EMBL" id="AMD21570.1"/>
    </source>
</evidence>
<dbReference type="Pfam" id="PF09754">
    <property type="entry name" value="PAC2"/>
    <property type="match status" value="1"/>
</dbReference>
<keyword evidence="2 4" id="KW-0143">Chaperone</keyword>
<dbReference type="PANTHER" id="PTHR12970:SF1">
    <property type="entry name" value="PROTEASOME ASSEMBLY CHAPERONE 2"/>
    <property type="match status" value="1"/>
</dbReference>
<dbReference type="GO" id="GO:0005829">
    <property type="term" value="C:cytosol"/>
    <property type="evidence" value="ECO:0007669"/>
    <property type="project" value="TreeGrafter"/>
</dbReference>
<keyword evidence="6" id="KW-1185">Reference proteome</keyword>
<evidence type="ECO:0000313" key="6">
    <source>
        <dbReference type="Proteomes" id="UP000243052"/>
    </source>
</evidence>
<organism evidence="5 6">
    <name type="scientific">Eremothecium sinecaudum</name>
    <dbReference type="NCBI Taxonomy" id="45286"/>
    <lineage>
        <taxon>Eukaryota</taxon>
        <taxon>Fungi</taxon>
        <taxon>Dikarya</taxon>
        <taxon>Ascomycota</taxon>
        <taxon>Saccharomycotina</taxon>
        <taxon>Saccharomycetes</taxon>
        <taxon>Saccharomycetales</taxon>
        <taxon>Saccharomycetaceae</taxon>
        <taxon>Eremothecium</taxon>
    </lineage>
</organism>
<dbReference type="InterPro" id="IPR038389">
    <property type="entry name" value="PSMG2_sf"/>
</dbReference>
<reference evidence="5 6" key="1">
    <citation type="submission" date="2016-01" db="EMBL/GenBank/DDBJ databases">
        <title>Genome sequence of the yeast Holleya sinecauda.</title>
        <authorList>
            <person name="Dietrich F.S."/>
        </authorList>
    </citation>
    <scope>NUCLEOTIDE SEQUENCE [LARGE SCALE GENOMIC DNA]</scope>
    <source>
        <strain evidence="5 6">ATCC 58844</strain>
    </source>
</reference>
<dbReference type="GeneID" id="28724864"/>
<dbReference type="PIRSF" id="PIRSF010044">
    <property type="entry name" value="UCP010044"/>
    <property type="match status" value="1"/>
</dbReference>
<dbReference type="GO" id="GO:0005634">
    <property type="term" value="C:nucleus"/>
    <property type="evidence" value="ECO:0007669"/>
    <property type="project" value="TreeGrafter"/>
</dbReference>
<evidence type="ECO:0000256" key="2">
    <source>
        <dbReference type="ARBA" id="ARBA00023186"/>
    </source>
</evidence>
<dbReference type="InterPro" id="IPR019151">
    <property type="entry name" value="Proteasome_assmbl_chaperone_2"/>
</dbReference>
<dbReference type="Gene3D" id="3.40.50.10900">
    <property type="entry name" value="PAC-like subunit"/>
    <property type="match status" value="2"/>
</dbReference>
<name>A0A109UZK3_9SACH</name>
<dbReference type="Proteomes" id="UP000243052">
    <property type="component" value="Chromosome vi"/>
</dbReference>